<dbReference type="PANTHER" id="PTHR30126">
    <property type="entry name" value="HTH-TYPE TRANSCRIPTIONAL REGULATOR"/>
    <property type="match status" value="1"/>
</dbReference>
<protein>
    <recommendedName>
        <fullName evidence="5">HTH lysR-type domain-containing protein</fullName>
    </recommendedName>
</protein>
<dbReference type="Pfam" id="PF00126">
    <property type="entry name" value="HTH_1"/>
    <property type="match status" value="1"/>
</dbReference>
<dbReference type="InterPro" id="IPR000847">
    <property type="entry name" value="LysR_HTH_N"/>
</dbReference>
<dbReference type="HOGENOM" id="CLU_039613_6_5_9"/>
<dbReference type="PaxDb" id="411902-CLOBOL_05219"/>
<evidence type="ECO:0000313" key="7">
    <source>
        <dbReference type="Proteomes" id="UP000005396"/>
    </source>
</evidence>
<reference evidence="6 7" key="2">
    <citation type="submission" date="2007-09" db="EMBL/GenBank/DDBJ databases">
        <title>Draft genome sequence of Clostridium bolteae (ATCC BAA-613).</title>
        <authorList>
            <person name="Sudarsanam P."/>
            <person name="Ley R."/>
            <person name="Guruge J."/>
            <person name="Turnbaugh P.J."/>
            <person name="Mahowald M."/>
            <person name="Liep D."/>
            <person name="Gordon J."/>
        </authorList>
    </citation>
    <scope>NUCLEOTIDE SEQUENCE [LARGE SCALE GENOMIC DNA]</scope>
    <source>
        <strain evidence="7">ATCC BAA-613 / DSM 15670 / CCUG 46953 / JCM 12243 / WAL 16351</strain>
    </source>
</reference>
<comment type="similarity">
    <text evidence="1">Belongs to the LysR transcriptional regulatory family.</text>
</comment>
<evidence type="ECO:0000259" key="5">
    <source>
        <dbReference type="PROSITE" id="PS50931"/>
    </source>
</evidence>
<keyword evidence="4" id="KW-0804">Transcription</keyword>
<reference evidence="6 7" key="1">
    <citation type="submission" date="2007-08" db="EMBL/GenBank/DDBJ databases">
        <authorList>
            <person name="Fulton L."/>
            <person name="Clifton S."/>
            <person name="Fulton B."/>
            <person name="Xu J."/>
            <person name="Minx P."/>
            <person name="Pepin K.H."/>
            <person name="Johnson M."/>
            <person name="Thiruvilangam P."/>
            <person name="Bhonagiri V."/>
            <person name="Nash W.E."/>
            <person name="Mardis E.R."/>
            <person name="Wilson R.K."/>
        </authorList>
    </citation>
    <scope>NUCLEOTIDE SEQUENCE [LARGE SCALE GENOMIC DNA]</scope>
    <source>
        <strain evidence="7">ATCC BAA-613 / DSM 15670 / CCUG 46953 / JCM 12243 / WAL 16351</strain>
    </source>
</reference>
<dbReference type="SUPFAM" id="SSF53850">
    <property type="entry name" value="Periplasmic binding protein-like II"/>
    <property type="match status" value="1"/>
</dbReference>
<dbReference type="InterPro" id="IPR036390">
    <property type="entry name" value="WH_DNA-bd_sf"/>
</dbReference>
<dbReference type="PRINTS" id="PR00039">
    <property type="entry name" value="HTHLYSR"/>
</dbReference>
<feature type="domain" description="HTH lysR-type" evidence="5">
    <location>
        <begin position="13"/>
        <end position="64"/>
    </location>
</feature>
<dbReference type="AlphaFoldDB" id="A8RYT2"/>
<evidence type="ECO:0000256" key="2">
    <source>
        <dbReference type="ARBA" id="ARBA00023015"/>
    </source>
</evidence>
<dbReference type="Gene3D" id="3.40.190.290">
    <property type="match status" value="1"/>
</dbReference>
<dbReference type="eggNOG" id="COG0583">
    <property type="taxonomic scope" value="Bacteria"/>
</dbReference>
<dbReference type="InterPro" id="IPR036388">
    <property type="entry name" value="WH-like_DNA-bd_sf"/>
</dbReference>
<dbReference type="PANTHER" id="PTHR30126:SF39">
    <property type="entry name" value="HTH-TYPE TRANSCRIPTIONAL REGULATOR CYSL"/>
    <property type="match status" value="1"/>
</dbReference>
<dbReference type="InterPro" id="IPR005119">
    <property type="entry name" value="LysR_subst-bd"/>
</dbReference>
<dbReference type="FunFam" id="1.10.10.10:FF:000001">
    <property type="entry name" value="LysR family transcriptional regulator"/>
    <property type="match status" value="1"/>
</dbReference>
<evidence type="ECO:0000256" key="4">
    <source>
        <dbReference type="ARBA" id="ARBA00023163"/>
    </source>
</evidence>
<dbReference type="Gene3D" id="1.10.10.10">
    <property type="entry name" value="Winged helix-like DNA-binding domain superfamily/Winged helix DNA-binding domain"/>
    <property type="match status" value="1"/>
</dbReference>
<sequence>MEGDWPVFDMKVKTLLAVIESGSYTKAAQKLNLTQPAVSHQIRLLENEFDIKIFYRSKNKLKLTPQGKILVQYARRAAAVYSNACQAIEDSKTETSHLNVGITPTAGETIIPQVLATLCNENPDIHINISVNTIQKIYSRLKAYELDFAVVEGGVPDAALVSTTLDTDYLCLAVSPMHRLARAKTVSVEEIRHEKLILRSRSAGTRQLFEKHLGARDMSLEEFNVMMELDNVSMIKELVTMDLGITIIAKSACREELASGRLAIIPIENSSMVRQIDMVYQKDFLHPEFIQNIRGIYEQLKAK</sequence>
<dbReference type="PROSITE" id="PS50931">
    <property type="entry name" value="HTH_LYSR"/>
    <property type="match status" value="1"/>
</dbReference>
<organism evidence="6 7">
    <name type="scientific">Enterocloster bolteae (strain ATCC BAA-613 / DSM 15670 / CCUG 46953 / JCM 12243 / WAL 16351)</name>
    <name type="common">Clostridium bolteae</name>
    <dbReference type="NCBI Taxonomy" id="411902"/>
    <lineage>
        <taxon>Bacteria</taxon>
        <taxon>Bacillati</taxon>
        <taxon>Bacillota</taxon>
        <taxon>Clostridia</taxon>
        <taxon>Lachnospirales</taxon>
        <taxon>Lachnospiraceae</taxon>
        <taxon>Enterocloster</taxon>
    </lineage>
</organism>
<comment type="caution">
    <text evidence="6">The sequence shown here is derived from an EMBL/GenBank/DDBJ whole genome shotgun (WGS) entry which is preliminary data.</text>
</comment>
<evidence type="ECO:0000313" key="6">
    <source>
        <dbReference type="EMBL" id="EDP14676.1"/>
    </source>
</evidence>
<dbReference type="GO" id="GO:0003700">
    <property type="term" value="F:DNA-binding transcription factor activity"/>
    <property type="evidence" value="ECO:0007669"/>
    <property type="project" value="InterPro"/>
</dbReference>
<dbReference type="Proteomes" id="UP000005396">
    <property type="component" value="Unassembled WGS sequence"/>
</dbReference>
<gene>
    <name evidence="6" type="ORF">CLOBOL_05219</name>
</gene>
<keyword evidence="3" id="KW-0238">DNA-binding</keyword>
<accession>A8RYT2</accession>
<dbReference type="Pfam" id="PF03466">
    <property type="entry name" value="LysR_substrate"/>
    <property type="match status" value="1"/>
</dbReference>
<dbReference type="SUPFAM" id="SSF46785">
    <property type="entry name" value="Winged helix' DNA-binding domain"/>
    <property type="match status" value="1"/>
</dbReference>
<evidence type="ECO:0000256" key="1">
    <source>
        <dbReference type="ARBA" id="ARBA00009437"/>
    </source>
</evidence>
<evidence type="ECO:0000256" key="3">
    <source>
        <dbReference type="ARBA" id="ARBA00023125"/>
    </source>
</evidence>
<dbReference type="EMBL" id="ABCC02000039">
    <property type="protein sequence ID" value="EDP14676.1"/>
    <property type="molecule type" value="Genomic_DNA"/>
</dbReference>
<keyword evidence="2" id="KW-0805">Transcription regulation</keyword>
<dbReference type="GO" id="GO:0000976">
    <property type="term" value="F:transcription cis-regulatory region binding"/>
    <property type="evidence" value="ECO:0007669"/>
    <property type="project" value="TreeGrafter"/>
</dbReference>
<name>A8RYT2_ENTBW</name>
<proteinExistence type="inferred from homology"/>